<evidence type="ECO:0000256" key="2">
    <source>
        <dbReference type="RuleBase" id="RU003860"/>
    </source>
</evidence>
<dbReference type="Pfam" id="PF01722">
    <property type="entry name" value="BolA"/>
    <property type="match status" value="1"/>
</dbReference>
<evidence type="ECO:0000256" key="1">
    <source>
        <dbReference type="ARBA" id="ARBA00005578"/>
    </source>
</evidence>
<dbReference type="InterPro" id="IPR002634">
    <property type="entry name" value="BolA"/>
</dbReference>
<dbReference type="InterPro" id="IPR050961">
    <property type="entry name" value="BolA/IbaG_stress_morph_reg"/>
</dbReference>
<reference evidence="5" key="1">
    <citation type="submission" date="2025-08" db="UniProtKB">
        <authorList>
            <consortium name="RefSeq"/>
        </authorList>
    </citation>
    <scope>IDENTIFICATION</scope>
    <source>
        <tissue evidence="5">Blood</tissue>
    </source>
</reference>
<organism evidence="4 5">
    <name type="scientific">Apteryx mantelli</name>
    <name type="common">North Island brown kiwi</name>
    <dbReference type="NCBI Taxonomy" id="2696672"/>
    <lineage>
        <taxon>Eukaryota</taxon>
        <taxon>Metazoa</taxon>
        <taxon>Chordata</taxon>
        <taxon>Craniata</taxon>
        <taxon>Vertebrata</taxon>
        <taxon>Euteleostomi</taxon>
        <taxon>Archelosauria</taxon>
        <taxon>Archosauria</taxon>
        <taxon>Dinosauria</taxon>
        <taxon>Saurischia</taxon>
        <taxon>Theropoda</taxon>
        <taxon>Coelurosauria</taxon>
        <taxon>Aves</taxon>
        <taxon>Palaeognathae</taxon>
        <taxon>Apterygiformes</taxon>
        <taxon>Apterygidae</taxon>
        <taxon>Apteryx</taxon>
    </lineage>
</organism>
<dbReference type="PANTHER" id="PTHR46229">
    <property type="entry name" value="BOLA TRANSCRIPTION REGULATOR"/>
    <property type="match status" value="1"/>
</dbReference>
<evidence type="ECO:0000256" key="3">
    <source>
        <dbReference type="SAM" id="MobiDB-lite"/>
    </source>
</evidence>
<dbReference type="InterPro" id="IPR036065">
    <property type="entry name" value="BolA-like_sf"/>
</dbReference>
<dbReference type="Proteomes" id="UP001652627">
    <property type="component" value="Chromosome 31"/>
</dbReference>
<dbReference type="Gene3D" id="3.30.300.90">
    <property type="entry name" value="BolA-like"/>
    <property type="match status" value="1"/>
</dbReference>
<sequence>MLRSRAATATKTAAAAALALRRGSSMAEGPVGRAIRAKLQAALEPSYLRVLDESHRHAGPPGAESHFAVVVVSGRFAGLPPLQRHRLVHGALRAELAGPVHALAIVARTPEQWGADPRVPPSPACLGGSKHQHPEAEPPGAPAAS</sequence>
<name>A0ABM4FXB9_9AVES</name>
<evidence type="ECO:0000313" key="5">
    <source>
        <dbReference type="RefSeq" id="XP_067169599.1"/>
    </source>
</evidence>
<gene>
    <name evidence="5" type="primary">BOLA1</name>
</gene>
<dbReference type="SUPFAM" id="SSF82657">
    <property type="entry name" value="BolA-like"/>
    <property type="match status" value="1"/>
</dbReference>
<dbReference type="RefSeq" id="XP_067169599.1">
    <property type="nucleotide sequence ID" value="XM_067313498.1"/>
</dbReference>
<evidence type="ECO:0000313" key="4">
    <source>
        <dbReference type="Proteomes" id="UP001652627"/>
    </source>
</evidence>
<keyword evidence="4" id="KW-1185">Reference proteome</keyword>
<dbReference type="PANTHER" id="PTHR46229:SF2">
    <property type="entry name" value="BOLA-LIKE PROTEIN 1"/>
    <property type="match status" value="1"/>
</dbReference>
<proteinExistence type="inferred from homology"/>
<accession>A0ABM4FXB9</accession>
<dbReference type="GeneID" id="136994652"/>
<comment type="similarity">
    <text evidence="1 2">Belongs to the BolA/IbaG family.</text>
</comment>
<feature type="region of interest" description="Disordered" evidence="3">
    <location>
        <begin position="113"/>
        <end position="145"/>
    </location>
</feature>
<protein>
    <submittedName>
        <fullName evidence="5">BolA-like protein 1</fullName>
    </submittedName>
</protein>